<dbReference type="Gene3D" id="3.30.428.10">
    <property type="entry name" value="HIT-like"/>
    <property type="match status" value="1"/>
</dbReference>
<reference evidence="5 6" key="1">
    <citation type="submission" date="2015-07" db="EMBL/GenBank/DDBJ databases">
        <authorList>
            <consortium name="Pathogen Informatics"/>
        </authorList>
    </citation>
    <scope>NUCLEOTIDE SEQUENCE [LARGE SCALE GENOMIC DNA]</scope>
    <source>
        <strain evidence="5 6">A51</strain>
    </source>
</reference>
<dbReference type="InterPro" id="IPR011146">
    <property type="entry name" value="HIT-like"/>
</dbReference>
<dbReference type="AlphaFoldDB" id="A0A655NW48"/>
<dbReference type="PROSITE" id="PS00892">
    <property type="entry name" value="HIT_1"/>
    <property type="match status" value="1"/>
</dbReference>
<feature type="active site" description="Tele-AMP-histidine intermediate" evidence="1">
    <location>
        <position position="120"/>
    </location>
</feature>
<feature type="short sequence motif" description="Histidine triad motif" evidence="2 3">
    <location>
        <begin position="118"/>
        <end position="122"/>
    </location>
</feature>
<evidence type="ECO:0000259" key="4">
    <source>
        <dbReference type="PROSITE" id="PS51084"/>
    </source>
</evidence>
<dbReference type="InterPro" id="IPR019808">
    <property type="entry name" value="Histidine_triad_CS"/>
</dbReference>
<dbReference type="SUPFAM" id="SSF54197">
    <property type="entry name" value="HIT-like"/>
    <property type="match status" value="1"/>
</dbReference>
<dbReference type="CDD" id="cd01276">
    <property type="entry name" value="PKCI_related"/>
    <property type="match status" value="1"/>
</dbReference>
<dbReference type="InterPro" id="IPR001310">
    <property type="entry name" value="Histidine_triad_HIT"/>
</dbReference>
<dbReference type="NCBIfam" id="NF007965">
    <property type="entry name" value="PRK10687.1"/>
    <property type="match status" value="1"/>
</dbReference>
<feature type="domain" description="HIT" evidence="4">
    <location>
        <begin position="25"/>
        <end position="134"/>
    </location>
</feature>
<name>A0A655NW48_VIBCL</name>
<keyword evidence="5" id="KW-0378">Hydrolase</keyword>
<dbReference type="EMBL" id="CWOW01000001">
    <property type="protein sequence ID" value="CRZ83275.1"/>
    <property type="molecule type" value="Genomic_DNA"/>
</dbReference>
<accession>A0A655NW48</accession>
<proteinExistence type="predicted"/>
<dbReference type="Proteomes" id="UP000044806">
    <property type="component" value="Unassembled WGS sequence"/>
</dbReference>
<gene>
    <name evidence="5" type="ORF">ERS013165_00305</name>
</gene>
<dbReference type="GO" id="GO:0016787">
    <property type="term" value="F:hydrolase activity"/>
    <property type="evidence" value="ECO:0007669"/>
    <property type="project" value="UniProtKB-KW"/>
</dbReference>
<dbReference type="Pfam" id="PF01230">
    <property type="entry name" value="HIT"/>
    <property type="match status" value="1"/>
</dbReference>
<dbReference type="PRINTS" id="PR00332">
    <property type="entry name" value="HISTRIAD"/>
</dbReference>
<evidence type="ECO:0000256" key="1">
    <source>
        <dbReference type="PIRSR" id="PIRSR601310-1"/>
    </source>
</evidence>
<sequence>MTHTQARKILNQNLCMEYVMAEETIFSKIVRREIPADILYQDELVTAFRDIHPRAPSHILIIPNKLIPTVNDVEVEDELALGRLFTVAKKIAEQEGIAENGYRLIMNCNSHGGQEVYHIHMHLVGGRPLGPLLMG</sequence>
<evidence type="ECO:0000313" key="5">
    <source>
        <dbReference type="EMBL" id="CRZ83275.1"/>
    </source>
</evidence>
<evidence type="ECO:0000313" key="6">
    <source>
        <dbReference type="Proteomes" id="UP000044806"/>
    </source>
</evidence>
<protein>
    <submittedName>
        <fullName evidence="5">HIT family hydrolase</fullName>
    </submittedName>
</protein>
<evidence type="ECO:0000256" key="2">
    <source>
        <dbReference type="PIRSR" id="PIRSR601310-3"/>
    </source>
</evidence>
<dbReference type="PROSITE" id="PS51084">
    <property type="entry name" value="HIT_2"/>
    <property type="match status" value="1"/>
</dbReference>
<evidence type="ECO:0000256" key="3">
    <source>
        <dbReference type="PROSITE-ProRule" id="PRU00464"/>
    </source>
</evidence>
<dbReference type="InterPro" id="IPR036265">
    <property type="entry name" value="HIT-like_sf"/>
</dbReference>
<dbReference type="PANTHER" id="PTHR23089">
    <property type="entry name" value="HISTIDINE TRIAD HIT PROTEIN"/>
    <property type="match status" value="1"/>
</dbReference>
<organism evidence="5 6">
    <name type="scientific">Vibrio cholerae</name>
    <dbReference type="NCBI Taxonomy" id="666"/>
    <lineage>
        <taxon>Bacteria</taxon>
        <taxon>Pseudomonadati</taxon>
        <taxon>Pseudomonadota</taxon>
        <taxon>Gammaproteobacteria</taxon>
        <taxon>Vibrionales</taxon>
        <taxon>Vibrionaceae</taxon>
        <taxon>Vibrio</taxon>
    </lineage>
</organism>